<accession>A0AAX1UF67</accession>
<dbReference type="Pfam" id="PF04290">
    <property type="entry name" value="DctQ"/>
    <property type="match status" value="1"/>
</dbReference>
<proteinExistence type="inferred from homology"/>
<evidence type="ECO:0000313" key="11">
    <source>
        <dbReference type="EMBL" id="RHZ90899.1"/>
    </source>
</evidence>
<keyword evidence="3" id="KW-1003">Cell membrane</keyword>
<evidence type="ECO:0000313" key="12">
    <source>
        <dbReference type="Proteomes" id="UP000266305"/>
    </source>
</evidence>
<evidence type="ECO:0000256" key="2">
    <source>
        <dbReference type="ARBA" id="ARBA00022448"/>
    </source>
</evidence>
<keyword evidence="4 9" id="KW-0997">Cell inner membrane</keyword>
<keyword evidence="6 9" id="KW-1133">Transmembrane helix</keyword>
<comment type="caution">
    <text evidence="11">The sequence shown here is derived from an EMBL/GenBank/DDBJ whole genome shotgun (WGS) entry which is preliminary data.</text>
</comment>
<keyword evidence="7 9" id="KW-0472">Membrane</keyword>
<sequence length="198" mass="22055">MTDPQDQTGHHVQELPVETPLGVPQEAGTVGRLVERLGFLFAAGIVIAALMLLMEVFLRYVLNRPTIWAHEASTFLCALAFLFGGLYCASRDSHIRVVLLYDLMPAPARRWLDVFISTASMVASGFFAWAAWLMVAKSVWAPSGEVRLERSGSAWNPAIPAWTKIFLFVVMIVMTVQFAVFAWNQLRRSGTHRTGDKS</sequence>
<dbReference type="InterPro" id="IPR007387">
    <property type="entry name" value="TRAP_DctQ"/>
</dbReference>
<protein>
    <recommendedName>
        <fullName evidence="9">TRAP transporter small permease protein</fullName>
    </recommendedName>
</protein>
<dbReference type="EMBL" id="QWGP01000043">
    <property type="protein sequence ID" value="RHZ90899.1"/>
    <property type="molecule type" value="Genomic_DNA"/>
</dbReference>
<dbReference type="GO" id="GO:0005886">
    <property type="term" value="C:plasma membrane"/>
    <property type="evidence" value="ECO:0007669"/>
    <property type="project" value="UniProtKB-SubCell"/>
</dbReference>
<reference evidence="11 12" key="1">
    <citation type="submission" date="2018-08" db="EMBL/GenBank/DDBJ databases">
        <title>Draft genome sequence of Rhodobacter sphaeroides FY.</title>
        <authorList>
            <person name="Rayyan A."/>
            <person name="Meyer T.E."/>
            <person name="Kyndt J.A."/>
        </authorList>
    </citation>
    <scope>NUCLEOTIDE SEQUENCE [LARGE SCALE GENOMIC DNA]</scope>
    <source>
        <strain evidence="11 12">FY</strain>
    </source>
</reference>
<dbReference type="RefSeq" id="WP_009563538.1">
    <property type="nucleotide sequence ID" value="NZ_CP033452.1"/>
</dbReference>
<evidence type="ECO:0000256" key="4">
    <source>
        <dbReference type="ARBA" id="ARBA00022519"/>
    </source>
</evidence>
<evidence type="ECO:0000256" key="5">
    <source>
        <dbReference type="ARBA" id="ARBA00022692"/>
    </source>
</evidence>
<comment type="subunit">
    <text evidence="9">The complex comprises the extracytoplasmic solute receptor protein and the two transmembrane proteins.</text>
</comment>
<comment type="similarity">
    <text evidence="8 9">Belongs to the TRAP transporter small permease family.</text>
</comment>
<dbReference type="InterPro" id="IPR055348">
    <property type="entry name" value="DctQ"/>
</dbReference>
<feature type="transmembrane region" description="Helical" evidence="9">
    <location>
        <begin position="165"/>
        <end position="183"/>
    </location>
</feature>
<name>A0AAX1UF67_CERSP</name>
<gene>
    <name evidence="11" type="ORF">D1114_21760</name>
</gene>
<organism evidence="11 12">
    <name type="scientific">Cereibacter sphaeroides</name>
    <name type="common">Rhodobacter sphaeroides</name>
    <dbReference type="NCBI Taxonomy" id="1063"/>
    <lineage>
        <taxon>Bacteria</taxon>
        <taxon>Pseudomonadati</taxon>
        <taxon>Pseudomonadota</taxon>
        <taxon>Alphaproteobacteria</taxon>
        <taxon>Rhodobacterales</taxon>
        <taxon>Paracoccaceae</taxon>
        <taxon>Cereibacter</taxon>
    </lineage>
</organism>
<evidence type="ECO:0000256" key="1">
    <source>
        <dbReference type="ARBA" id="ARBA00004429"/>
    </source>
</evidence>
<evidence type="ECO:0000256" key="9">
    <source>
        <dbReference type="RuleBase" id="RU369079"/>
    </source>
</evidence>
<feature type="transmembrane region" description="Helical" evidence="9">
    <location>
        <begin position="67"/>
        <end position="90"/>
    </location>
</feature>
<dbReference type="AlphaFoldDB" id="A0AAX1UF67"/>
<evidence type="ECO:0000256" key="3">
    <source>
        <dbReference type="ARBA" id="ARBA00022475"/>
    </source>
</evidence>
<dbReference type="GO" id="GO:0022857">
    <property type="term" value="F:transmembrane transporter activity"/>
    <property type="evidence" value="ECO:0007669"/>
    <property type="project" value="UniProtKB-UniRule"/>
</dbReference>
<feature type="transmembrane region" description="Helical" evidence="9">
    <location>
        <begin position="39"/>
        <end position="61"/>
    </location>
</feature>
<dbReference type="Proteomes" id="UP000266305">
    <property type="component" value="Unassembled WGS sequence"/>
</dbReference>
<dbReference type="PANTHER" id="PTHR35011">
    <property type="entry name" value="2,3-DIKETO-L-GULONATE TRAP TRANSPORTER SMALL PERMEASE PROTEIN YIAM"/>
    <property type="match status" value="1"/>
</dbReference>
<evidence type="ECO:0000259" key="10">
    <source>
        <dbReference type="Pfam" id="PF04290"/>
    </source>
</evidence>
<comment type="subcellular location">
    <subcellularLocation>
        <location evidence="1 9">Cell inner membrane</location>
        <topology evidence="1 9">Multi-pass membrane protein</topology>
    </subcellularLocation>
</comment>
<keyword evidence="5 9" id="KW-0812">Transmembrane</keyword>
<dbReference type="PANTHER" id="PTHR35011:SF4">
    <property type="entry name" value="SLL1102 PROTEIN"/>
    <property type="match status" value="1"/>
</dbReference>
<feature type="domain" description="Tripartite ATP-independent periplasmic transporters DctQ component" evidence="10">
    <location>
        <begin position="49"/>
        <end position="187"/>
    </location>
</feature>
<comment type="function">
    <text evidence="9">Part of the tripartite ATP-independent periplasmic (TRAP) transport system.</text>
</comment>
<evidence type="ECO:0000256" key="7">
    <source>
        <dbReference type="ARBA" id="ARBA00023136"/>
    </source>
</evidence>
<evidence type="ECO:0000256" key="8">
    <source>
        <dbReference type="ARBA" id="ARBA00038436"/>
    </source>
</evidence>
<evidence type="ECO:0000256" key="6">
    <source>
        <dbReference type="ARBA" id="ARBA00022989"/>
    </source>
</evidence>
<keyword evidence="2 9" id="KW-0813">Transport</keyword>
<feature type="transmembrane region" description="Helical" evidence="9">
    <location>
        <begin position="111"/>
        <end position="135"/>
    </location>
</feature>